<dbReference type="Gramene" id="rna3510">
    <property type="protein sequence ID" value="RHN79686.1"/>
    <property type="gene ID" value="gene3510"/>
</dbReference>
<sequence length="77" mass="8570">MFILFLTDHLLPLIVSSSHRRSLQVLSLRPPLSLPSLSVSLPSQVLSLALPFVLIFFTGLSICVICDSCISYKNYTF</sequence>
<dbReference type="EMBL" id="PSQE01000001">
    <property type="protein sequence ID" value="RHN79686.1"/>
    <property type="molecule type" value="Genomic_DNA"/>
</dbReference>
<comment type="caution">
    <text evidence="2">The sequence shown here is derived from an EMBL/GenBank/DDBJ whole genome shotgun (WGS) entry which is preliminary data.</text>
</comment>
<dbReference type="Proteomes" id="UP000265566">
    <property type="component" value="Chromosome 1"/>
</dbReference>
<organism evidence="2">
    <name type="scientific">Medicago truncatula</name>
    <name type="common">Barrel medic</name>
    <name type="synonym">Medicago tribuloides</name>
    <dbReference type="NCBI Taxonomy" id="3880"/>
    <lineage>
        <taxon>Eukaryota</taxon>
        <taxon>Viridiplantae</taxon>
        <taxon>Streptophyta</taxon>
        <taxon>Embryophyta</taxon>
        <taxon>Tracheophyta</taxon>
        <taxon>Spermatophyta</taxon>
        <taxon>Magnoliopsida</taxon>
        <taxon>eudicotyledons</taxon>
        <taxon>Gunneridae</taxon>
        <taxon>Pentapetalae</taxon>
        <taxon>rosids</taxon>
        <taxon>fabids</taxon>
        <taxon>Fabales</taxon>
        <taxon>Fabaceae</taxon>
        <taxon>Papilionoideae</taxon>
        <taxon>50 kb inversion clade</taxon>
        <taxon>NPAAA clade</taxon>
        <taxon>Hologalegina</taxon>
        <taxon>IRL clade</taxon>
        <taxon>Trifolieae</taxon>
        <taxon>Medicago</taxon>
    </lineage>
</organism>
<evidence type="ECO:0008006" key="3">
    <source>
        <dbReference type="Google" id="ProtNLM"/>
    </source>
</evidence>
<evidence type="ECO:0000256" key="1">
    <source>
        <dbReference type="SAM" id="Phobius"/>
    </source>
</evidence>
<accession>A0A396JN21</accession>
<keyword evidence="1" id="KW-0472">Membrane</keyword>
<evidence type="ECO:0000313" key="2">
    <source>
        <dbReference type="EMBL" id="RHN79686.1"/>
    </source>
</evidence>
<name>A0A396JN21_MEDTR</name>
<keyword evidence="1" id="KW-1133">Transmembrane helix</keyword>
<feature type="transmembrane region" description="Helical" evidence="1">
    <location>
        <begin position="44"/>
        <end position="66"/>
    </location>
</feature>
<reference evidence="2" key="1">
    <citation type="journal article" date="2018" name="Nat. Plants">
        <title>Whole-genome landscape of Medicago truncatula symbiotic genes.</title>
        <authorList>
            <person name="Pecrix Y."/>
            <person name="Gamas P."/>
            <person name="Carrere S."/>
        </authorList>
    </citation>
    <scope>NUCLEOTIDE SEQUENCE</scope>
    <source>
        <tissue evidence="2">Leaves</tissue>
    </source>
</reference>
<keyword evidence="1" id="KW-0812">Transmembrane</keyword>
<dbReference type="AlphaFoldDB" id="A0A396JN21"/>
<protein>
    <recommendedName>
        <fullName evidence="3">Transmembrane protein</fullName>
    </recommendedName>
</protein>
<gene>
    <name evidence="2" type="ORF">MtrunA17_Chr1g0180031</name>
</gene>
<proteinExistence type="predicted"/>